<feature type="binding site" evidence="1">
    <location>
        <position position="175"/>
    </location>
    <ligand>
        <name>Zn(2+)</name>
        <dbReference type="ChEBI" id="CHEBI:29105"/>
    </ligand>
</feature>
<accession>A0A7C8KXA1</accession>
<feature type="binding site" evidence="1">
    <location>
        <position position="4"/>
    </location>
    <ligand>
        <name>Zn(2+)</name>
        <dbReference type="ChEBI" id="CHEBI:29105"/>
    </ligand>
</feature>
<evidence type="ECO:0000256" key="1">
    <source>
        <dbReference type="PIRSR" id="PIRSR605019-1"/>
    </source>
</evidence>
<dbReference type="GO" id="GO:0008725">
    <property type="term" value="F:DNA-3-methyladenine glycosylase activity"/>
    <property type="evidence" value="ECO:0007669"/>
    <property type="project" value="InterPro"/>
</dbReference>
<dbReference type="GO" id="GO:0046872">
    <property type="term" value="F:metal ion binding"/>
    <property type="evidence" value="ECO:0007669"/>
    <property type="project" value="UniProtKB-KW"/>
</dbReference>
<name>A0A7C8KXA1_9BACI</name>
<dbReference type="RefSeq" id="WP_153405213.1">
    <property type="nucleotide sequence ID" value="NZ_ML762435.1"/>
</dbReference>
<keyword evidence="1" id="KW-0862">Zinc</keyword>
<dbReference type="AlphaFoldDB" id="A0A7C8KXA1"/>
<dbReference type="InterPro" id="IPR011257">
    <property type="entry name" value="DNA_glycosylase"/>
</dbReference>
<keyword evidence="3" id="KW-1185">Reference proteome</keyword>
<dbReference type="PANTHER" id="PTHR30037:SF4">
    <property type="entry name" value="DNA-3-METHYLADENINE GLYCOSYLASE I"/>
    <property type="match status" value="1"/>
</dbReference>
<dbReference type="OrthoDB" id="9807664at2"/>
<evidence type="ECO:0000313" key="2">
    <source>
        <dbReference type="EMBL" id="KAB8129920.1"/>
    </source>
</evidence>
<organism evidence="2 3">
    <name type="scientific">Gracilibacillus oryzae</name>
    <dbReference type="NCBI Taxonomy" id="1672701"/>
    <lineage>
        <taxon>Bacteria</taxon>
        <taxon>Bacillati</taxon>
        <taxon>Bacillota</taxon>
        <taxon>Bacilli</taxon>
        <taxon>Bacillales</taxon>
        <taxon>Bacillaceae</taxon>
        <taxon>Gracilibacillus</taxon>
    </lineage>
</organism>
<dbReference type="PANTHER" id="PTHR30037">
    <property type="entry name" value="DNA-3-METHYLADENINE GLYCOSYLASE 1"/>
    <property type="match status" value="1"/>
</dbReference>
<proteinExistence type="predicted"/>
<feature type="binding site" evidence="1">
    <location>
        <position position="179"/>
    </location>
    <ligand>
        <name>Zn(2+)</name>
        <dbReference type="ChEBI" id="CHEBI:29105"/>
    </ligand>
</feature>
<comment type="caution">
    <text evidence="2">The sequence shown here is derived from an EMBL/GenBank/DDBJ whole genome shotgun (WGS) entry which is preliminary data.</text>
</comment>
<feature type="binding site" evidence="1">
    <location>
        <position position="17"/>
    </location>
    <ligand>
        <name>Zn(2+)</name>
        <dbReference type="ChEBI" id="CHEBI:29105"/>
    </ligand>
</feature>
<dbReference type="GO" id="GO:0006284">
    <property type="term" value="P:base-excision repair"/>
    <property type="evidence" value="ECO:0007669"/>
    <property type="project" value="InterPro"/>
</dbReference>
<dbReference type="Proteomes" id="UP000480246">
    <property type="component" value="Unassembled WGS sequence"/>
</dbReference>
<keyword evidence="1" id="KW-0479">Metal-binding</keyword>
<evidence type="ECO:0000313" key="3">
    <source>
        <dbReference type="Proteomes" id="UP000480246"/>
    </source>
</evidence>
<reference evidence="2 3" key="1">
    <citation type="submission" date="2019-10" db="EMBL/GenBank/DDBJ databases">
        <title>Gracilibacillus sp. nov. isolated from rice seeds.</title>
        <authorList>
            <person name="He S."/>
        </authorList>
    </citation>
    <scope>NUCLEOTIDE SEQUENCE [LARGE SCALE GENOMIC DNA]</scope>
    <source>
        <strain evidence="2 3">TD8</strain>
    </source>
</reference>
<gene>
    <name evidence="2" type="ORF">F9U64_14870</name>
</gene>
<dbReference type="EMBL" id="WEID01000073">
    <property type="protein sequence ID" value="KAB8129920.1"/>
    <property type="molecule type" value="Genomic_DNA"/>
</dbReference>
<sequence length="188" mass="21875">MSTCLWPGDSEMMQEYHNNEWCVVSTDDRYIFEMLTLEGAQAGLSWKIVLSKRSGYKEAFRNFDLEYCANLTDEELLHIRENYLVIKNLKKLQSVSNNAERILTIQQEFGSFSNFLWSYADDKPIINHWKEEAEVPAQTDLSVKISKDLKKRGFKFVGPVIIYSFMQAIGMVDDHITACPYHTENRRG</sequence>
<dbReference type="Gene3D" id="1.10.340.30">
    <property type="entry name" value="Hypothetical protein, domain 2"/>
    <property type="match status" value="1"/>
</dbReference>
<dbReference type="Pfam" id="PF03352">
    <property type="entry name" value="Adenine_glyco"/>
    <property type="match status" value="1"/>
</dbReference>
<protein>
    <submittedName>
        <fullName evidence="2">DNA-3-methyladenine glycosylase I</fullName>
    </submittedName>
</protein>
<dbReference type="InterPro" id="IPR005019">
    <property type="entry name" value="Adenine_glyco"/>
</dbReference>
<dbReference type="InterPro" id="IPR052891">
    <property type="entry name" value="DNA-3mA_glycosylase"/>
</dbReference>
<dbReference type="SUPFAM" id="SSF48150">
    <property type="entry name" value="DNA-glycosylase"/>
    <property type="match status" value="1"/>
</dbReference>